<feature type="transmembrane region" description="Helical" evidence="6">
    <location>
        <begin position="141"/>
        <end position="160"/>
    </location>
</feature>
<evidence type="ECO:0000256" key="6">
    <source>
        <dbReference type="SAM" id="Phobius"/>
    </source>
</evidence>
<protein>
    <submittedName>
        <fullName evidence="7">Capsular polysaccharide biosynthesis protein</fullName>
    </submittedName>
    <submittedName>
        <fullName evidence="8">Sugar isomerase</fullName>
    </submittedName>
</protein>
<comment type="subcellular location">
    <subcellularLocation>
        <location evidence="1">Cell membrane</location>
        <topology evidence="1">Multi-pass membrane protein</topology>
    </subcellularLocation>
</comment>
<evidence type="ECO:0000256" key="3">
    <source>
        <dbReference type="ARBA" id="ARBA00022692"/>
    </source>
</evidence>
<dbReference type="InterPro" id="IPR002797">
    <property type="entry name" value="Polysacc_synth"/>
</dbReference>
<feature type="transmembrane region" description="Helical" evidence="6">
    <location>
        <begin position="209"/>
        <end position="225"/>
    </location>
</feature>
<dbReference type="Proteomes" id="UP000078516">
    <property type="component" value="Unassembled WGS sequence"/>
</dbReference>
<reference evidence="7 10" key="2">
    <citation type="submission" date="2019-07" db="EMBL/GenBank/DDBJ databases">
        <title>Whole genome shotgun sequence of Enterococcus thailandicus NBRC 101867.</title>
        <authorList>
            <person name="Hosoyama A."/>
            <person name="Uohara A."/>
            <person name="Ohji S."/>
            <person name="Ichikawa N."/>
        </authorList>
    </citation>
    <scope>NUCLEOTIDE SEQUENCE [LARGE SCALE GENOMIC DNA]</scope>
    <source>
        <strain evidence="7 10">NBRC 101867</strain>
    </source>
</reference>
<reference evidence="8 9" key="1">
    <citation type="submission" date="2016-04" db="EMBL/GenBank/DDBJ databases">
        <title>Draft genome of an Enterococcus thailandicus strain isolated from bovine feces.</title>
        <authorList>
            <person name="Beukers A.G."/>
            <person name="Zaheer R."/>
            <person name="Goji N."/>
            <person name="Cook S.R."/>
            <person name="Amoako K."/>
            <person name="Chaves A.V."/>
            <person name="Ward M.P."/>
            <person name="Mcallister T.A."/>
        </authorList>
    </citation>
    <scope>NUCLEOTIDE SEQUENCE [LARGE SCALE GENOMIC DNA]</scope>
    <source>
        <strain evidence="8 9">F0711D 46</strain>
    </source>
</reference>
<proteinExistence type="predicted"/>
<dbReference type="CDD" id="cd13128">
    <property type="entry name" value="MATE_Wzx_like"/>
    <property type="match status" value="1"/>
</dbReference>
<dbReference type="OrthoDB" id="9815702at2"/>
<evidence type="ECO:0000313" key="9">
    <source>
        <dbReference type="Proteomes" id="UP000078516"/>
    </source>
</evidence>
<feature type="transmembrane region" description="Helical" evidence="6">
    <location>
        <begin position="248"/>
        <end position="265"/>
    </location>
</feature>
<comment type="caution">
    <text evidence="8">The sequence shown here is derived from an EMBL/GenBank/DDBJ whole genome shotgun (WGS) entry which is preliminary data.</text>
</comment>
<dbReference type="GeneID" id="77487669"/>
<organism evidence="8 9">
    <name type="scientific">Enterococcus thailandicus</name>
    <dbReference type="NCBI Taxonomy" id="417368"/>
    <lineage>
        <taxon>Bacteria</taxon>
        <taxon>Bacillati</taxon>
        <taxon>Bacillota</taxon>
        <taxon>Bacilli</taxon>
        <taxon>Lactobacillales</taxon>
        <taxon>Enterococcaceae</taxon>
        <taxon>Enterococcus</taxon>
    </lineage>
</organism>
<dbReference type="Pfam" id="PF01943">
    <property type="entry name" value="Polysacc_synt"/>
    <property type="match status" value="1"/>
</dbReference>
<evidence type="ECO:0000313" key="7">
    <source>
        <dbReference type="EMBL" id="GEK36422.1"/>
    </source>
</evidence>
<evidence type="ECO:0000256" key="4">
    <source>
        <dbReference type="ARBA" id="ARBA00022989"/>
    </source>
</evidence>
<dbReference type="GO" id="GO:0005886">
    <property type="term" value="C:plasma membrane"/>
    <property type="evidence" value="ECO:0007669"/>
    <property type="project" value="UniProtKB-SubCell"/>
</dbReference>
<accession>A0A179EUS2</accession>
<dbReference type="KEGG" id="eth:CK496_08445"/>
<dbReference type="GO" id="GO:0016853">
    <property type="term" value="F:isomerase activity"/>
    <property type="evidence" value="ECO:0007669"/>
    <property type="project" value="UniProtKB-KW"/>
</dbReference>
<dbReference type="EMBL" id="BJUG01000003">
    <property type="protein sequence ID" value="GEK36422.1"/>
    <property type="molecule type" value="Genomic_DNA"/>
</dbReference>
<feature type="transmembrane region" description="Helical" evidence="6">
    <location>
        <begin position="414"/>
        <end position="432"/>
    </location>
</feature>
<feature type="transmembrane region" description="Helical" evidence="6">
    <location>
        <begin position="82"/>
        <end position="106"/>
    </location>
</feature>
<evidence type="ECO:0000256" key="2">
    <source>
        <dbReference type="ARBA" id="ARBA00022475"/>
    </source>
</evidence>
<name>A0A179EUS2_ENTTH</name>
<feature type="transmembrane region" description="Helical" evidence="6">
    <location>
        <begin position="354"/>
        <end position="372"/>
    </location>
</feature>
<gene>
    <name evidence="7" type="primary">epsU</name>
    <name evidence="8" type="ORF">A6E74_00920</name>
    <name evidence="7" type="ORF">ETH01_07090</name>
</gene>
<sequence length="474" mass="54926">MKKTLKDIIYNAIYQVFLIVLPLITIPILSRRIGADGLGVYGYVFSIAQFLMTVIAVGMNPFRIRNIAKARDDKKELSMQFWNIYFMQLLIGLGASIVYIMYIYLFDIQYKNLYFIQLIFILGLTLDISWFFQGIEEFAKVVIRNTLIKISSVFLIVLFVTTKDDLWIYVFITSITNFLGSLVFWLNIKGKVYRPKFNSALFRKLWKPAFIILVPQLFMQVYTTLDKTVVGYFVNPTELSYYDQSQKIARIILAVLSSITIVMLPKISKAQANGDKRNILIYTKKSFDYTFIIAMILFSVVFVNTKEFVPWFFGEKFEPMVINMLLSCLLIIFSPIGGVFANQFTIAIEKDKEFAYPMIIGALISIVGNILLVPKYGALGATLVLVIVEFLVCFFRIFFIRDEIQVGYFFDKRINLFFVMGMALSLLFYYFVPTILNSSFLDMALKSIIIVLVYLPITYFNFPHLKEEISRMFK</sequence>
<keyword evidence="5 6" id="KW-0472">Membrane</keyword>
<keyword evidence="2" id="KW-1003">Cell membrane</keyword>
<evidence type="ECO:0000256" key="1">
    <source>
        <dbReference type="ARBA" id="ARBA00004651"/>
    </source>
</evidence>
<dbReference type="RefSeq" id="WP_067480698.1">
    <property type="nucleotide sequence ID" value="NZ_BJUG01000003.1"/>
</dbReference>
<dbReference type="AlphaFoldDB" id="A0A179EUS2"/>
<dbReference type="PANTHER" id="PTHR30250">
    <property type="entry name" value="PST FAMILY PREDICTED COLANIC ACID TRANSPORTER"/>
    <property type="match status" value="1"/>
</dbReference>
<evidence type="ECO:0000256" key="5">
    <source>
        <dbReference type="ARBA" id="ARBA00023136"/>
    </source>
</evidence>
<dbReference type="InterPro" id="IPR050833">
    <property type="entry name" value="Poly_Biosynth_Transport"/>
</dbReference>
<keyword evidence="4 6" id="KW-1133">Transmembrane helix</keyword>
<dbReference type="EMBL" id="LWMN01000001">
    <property type="protein sequence ID" value="OAQ56967.1"/>
    <property type="molecule type" value="Genomic_DNA"/>
</dbReference>
<keyword evidence="3 6" id="KW-0812">Transmembrane</keyword>
<keyword evidence="8" id="KW-0413">Isomerase</keyword>
<feature type="transmembrane region" description="Helical" evidence="6">
    <location>
        <begin position="166"/>
        <end position="188"/>
    </location>
</feature>
<dbReference type="PANTHER" id="PTHR30250:SF11">
    <property type="entry name" value="O-ANTIGEN TRANSPORTER-RELATED"/>
    <property type="match status" value="1"/>
</dbReference>
<dbReference type="Proteomes" id="UP000321361">
    <property type="component" value="Unassembled WGS sequence"/>
</dbReference>
<evidence type="ECO:0000313" key="10">
    <source>
        <dbReference type="Proteomes" id="UP000321361"/>
    </source>
</evidence>
<keyword evidence="9" id="KW-1185">Reference proteome</keyword>
<evidence type="ECO:0000313" key="8">
    <source>
        <dbReference type="EMBL" id="OAQ56967.1"/>
    </source>
</evidence>
<feature type="transmembrane region" description="Helical" evidence="6">
    <location>
        <begin position="41"/>
        <end position="62"/>
    </location>
</feature>
<feature type="transmembrane region" description="Helical" evidence="6">
    <location>
        <begin position="286"/>
        <end position="304"/>
    </location>
</feature>
<feature type="transmembrane region" description="Helical" evidence="6">
    <location>
        <begin position="324"/>
        <end position="342"/>
    </location>
</feature>
<feature type="transmembrane region" description="Helical" evidence="6">
    <location>
        <begin position="12"/>
        <end position="29"/>
    </location>
</feature>
<feature type="transmembrane region" description="Helical" evidence="6">
    <location>
        <begin position="444"/>
        <end position="462"/>
    </location>
</feature>
<feature type="transmembrane region" description="Helical" evidence="6">
    <location>
        <begin position="378"/>
        <end position="399"/>
    </location>
</feature>
<feature type="transmembrane region" description="Helical" evidence="6">
    <location>
        <begin position="112"/>
        <end position="132"/>
    </location>
</feature>